<feature type="region of interest" description="Disordered" evidence="1">
    <location>
        <begin position="484"/>
        <end position="515"/>
    </location>
</feature>
<dbReference type="Gene3D" id="1.20.58.340">
    <property type="entry name" value="Magnesium transport protein CorA, transmembrane region"/>
    <property type="match status" value="1"/>
</dbReference>
<reference evidence="3 4" key="1">
    <citation type="submission" date="2017-06" db="EMBL/GenBank/DDBJ databases">
        <title>Comparative genomic analysis of Ambrosia Fusariam Clade fungi.</title>
        <authorList>
            <person name="Stajich J.E."/>
            <person name="Carrillo J."/>
            <person name="Kijimoto T."/>
            <person name="Eskalen A."/>
            <person name="O'Donnell K."/>
            <person name="Kasson M."/>
        </authorList>
    </citation>
    <scope>NUCLEOTIDE SEQUENCE [LARGE SCALE GENOMIC DNA]</scope>
    <source>
        <strain evidence="3 4">NRRL62579</strain>
    </source>
</reference>
<keyword evidence="2" id="KW-0812">Transmembrane</keyword>
<proteinExistence type="predicted"/>
<dbReference type="AlphaFoldDB" id="A0A428UEA1"/>
<dbReference type="STRING" id="1325735.A0A428UEA1"/>
<feature type="region of interest" description="Disordered" evidence="1">
    <location>
        <begin position="535"/>
        <end position="560"/>
    </location>
</feature>
<feature type="transmembrane region" description="Helical" evidence="2">
    <location>
        <begin position="441"/>
        <end position="463"/>
    </location>
</feature>
<accession>A0A428UEA1</accession>
<evidence type="ECO:0000313" key="4">
    <source>
        <dbReference type="Proteomes" id="UP000287144"/>
    </source>
</evidence>
<keyword evidence="2" id="KW-1133">Transmembrane helix</keyword>
<keyword evidence="2" id="KW-0472">Membrane</keyword>
<feature type="region of interest" description="Disordered" evidence="1">
    <location>
        <begin position="69"/>
        <end position="93"/>
    </location>
</feature>
<evidence type="ECO:0000256" key="2">
    <source>
        <dbReference type="SAM" id="Phobius"/>
    </source>
</evidence>
<keyword evidence="4" id="KW-1185">Reference proteome</keyword>
<organism evidence="3 4">
    <name type="scientific">Fusarium oligoseptatum</name>
    <dbReference type="NCBI Taxonomy" id="2604345"/>
    <lineage>
        <taxon>Eukaryota</taxon>
        <taxon>Fungi</taxon>
        <taxon>Dikarya</taxon>
        <taxon>Ascomycota</taxon>
        <taxon>Pezizomycotina</taxon>
        <taxon>Sordariomycetes</taxon>
        <taxon>Hypocreomycetidae</taxon>
        <taxon>Hypocreales</taxon>
        <taxon>Nectriaceae</taxon>
        <taxon>Fusarium</taxon>
        <taxon>Fusarium solani species complex</taxon>
    </lineage>
</organism>
<evidence type="ECO:0000313" key="3">
    <source>
        <dbReference type="EMBL" id="RSM12629.1"/>
    </source>
</evidence>
<evidence type="ECO:0000256" key="1">
    <source>
        <dbReference type="SAM" id="MobiDB-lite"/>
    </source>
</evidence>
<name>A0A428UEA1_9HYPO</name>
<gene>
    <name evidence="3" type="ORF">CEP52_002344</name>
</gene>
<feature type="transmembrane region" description="Helical" evidence="2">
    <location>
        <begin position="399"/>
        <end position="421"/>
    </location>
</feature>
<sequence length="597" mass="66914">MEVFGFVGKASASDTAISQLRKAQKLRIDQRFSLVHHFQQTASDLQSFRDQRDQLVVVLPIDDEDLEYGEENRERDAMLPKASKKPQPKPDTASADKLFQLEDGHEGLQQCLRGLRDAQDATKEVNIVVCGQATKKDQGAVTMKDEAVLLDVLKTLKVPLTCVHRLLDGIPMLIEHEASSLSTYTSFTFRLPLSQNEDWTLGVYWDHSRQVINAFIHGMQNVERLAFSRKMAAALADIQHPMLLPVILCELLTAGDIASDAEQANEGARVSFSQMTQRLNVAISRLPTREARTKANILLVGRILECISAIANKHCPNEEGDDTRKNEALWKSTNRLKGRLRVLQATQNGLLLEIAREYQIASSQLQIVYNLVAQRDNKNNYEMARISLEISRTAKDDSFAMFALAVMSILFLPGAFIATLFSMDLFDWSAEDGKRVINSRFWTYWAIALPLTLIVLIGWLSWLKMHQKNEDQKRRIFPMAASQQTHLGGPNTRQSAVPQSGNGTASNTRESADVGGGKLSWTRYLRRRKEPETSSLSLRMVPDVEMNNRDGDPSRTAAGLAVPDSTEVPDARSLEEANVEAVIKRSYTFAAQGVRRY</sequence>
<protein>
    <submittedName>
        <fullName evidence="3">Uncharacterized protein</fullName>
    </submittedName>
</protein>
<comment type="caution">
    <text evidence="3">The sequence shown here is derived from an EMBL/GenBank/DDBJ whole genome shotgun (WGS) entry which is preliminary data.</text>
</comment>
<feature type="compositionally biased region" description="Polar residues" evidence="1">
    <location>
        <begin position="484"/>
        <end position="509"/>
    </location>
</feature>
<dbReference type="EMBL" id="NKCK01000013">
    <property type="protein sequence ID" value="RSM12629.1"/>
    <property type="molecule type" value="Genomic_DNA"/>
</dbReference>
<dbReference type="Proteomes" id="UP000287144">
    <property type="component" value="Unassembled WGS sequence"/>
</dbReference>